<organism evidence="2">
    <name type="scientific">Aphanomyces invadans</name>
    <dbReference type="NCBI Taxonomy" id="157072"/>
    <lineage>
        <taxon>Eukaryota</taxon>
        <taxon>Sar</taxon>
        <taxon>Stramenopiles</taxon>
        <taxon>Oomycota</taxon>
        <taxon>Saprolegniomycetes</taxon>
        <taxon>Saprolegniales</taxon>
        <taxon>Verrucalvaceae</taxon>
        <taxon>Aphanomyces</taxon>
    </lineage>
</organism>
<name>A0A024TCY4_9STRA</name>
<protein>
    <submittedName>
        <fullName evidence="2">Uncharacterized protein</fullName>
    </submittedName>
</protein>
<dbReference type="RefSeq" id="XP_008879878.1">
    <property type="nucleotide sequence ID" value="XM_008881656.1"/>
</dbReference>
<accession>A0A024TCY4</accession>
<dbReference type="EMBL" id="KI914010">
    <property type="protein sequence ID" value="ETV91426.1"/>
    <property type="molecule type" value="Genomic_DNA"/>
</dbReference>
<reference evidence="2" key="1">
    <citation type="submission" date="2013-12" db="EMBL/GenBank/DDBJ databases">
        <title>The Genome Sequence of Aphanomyces invadans NJM9701.</title>
        <authorList>
            <consortium name="The Broad Institute Genomics Platform"/>
            <person name="Russ C."/>
            <person name="Tyler B."/>
            <person name="van West P."/>
            <person name="Dieguez-Uribeondo J."/>
            <person name="Young S.K."/>
            <person name="Zeng Q."/>
            <person name="Gargeya S."/>
            <person name="Fitzgerald M."/>
            <person name="Abouelleil A."/>
            <person name="Alvarado L."/>
            <person name="Chapman S.B."/>
            <person name="Gainer-Dewar J."/>
            <person name="Goldberg J."/>
            <person name="Griggs A."/>
            <person name="Gujja S."/>
            <person name="Hansen M."/>
            <person name="Howarth C."/>
            <person name="Imamovic A."/>
            <person name="Ireland A."/>
            <person name="Larimer J."/>
            <person name="McCowan C."/>
            <person name="Murphy C."/>
            <person name="Pearson M."/>
            <person name="Poon T.W."/>
            <person name="Priest M."/>
            <person name="Roberts A."/>
            <person name="Saif S."/>
            <person name="Shea T."/>
            <person name="Sykes S."/>
            <person name="Wortman J."/>
            <person name="Nusbaum C."/>
            <person name="Birren B."/>
        </authorList>
    </citation>
    <scope>NUCLEOTIDE SEQUENCE [LARGE SCALE GENOMIC DNA]</scope>
    <source>
        <strain evidence="2">NJM9701</strain>
    </source>
</reference>
<evidence type="ECO:0000256" key="1">
    <source>
        <dbReference type="SAM" id="MobiDB-lite"/>
    </source>
</evidence>
<dbReference type="GeneID" id="20091023"/>
<dbReference type="OrthoDB" id="69732at2759"/>
<dbReference type="AlphaFoldDB" id="A0A024TCY4"/>
<evidence type="ECO:0000313" key="2">
    <source>
        <dbReference type="EMBL" id="ETV91426.1"/>
    </source>
</evidence>
<sequence>MSRASTPVRGILRTAESKAEQRTSSTSLLVSSKHAFETSTPKWHRRESVGGTSALECLSSPRRVTFSPYVPNPRPKLSKVAKAPVLRESALEGDATDASEKEVVKQLRRLRMRYAIAKRKSLATRIRHRLVSLWTGDLPVKLPPETTIPTVSSTPTLPDLWAIDRAYIERQNRLMTARLHARHTPFRVPVESKKIKLKYQGAFDALVAPVNIHTIDAADVLLADELPGVRRRR</sequence>
<proteinExistence type="predicted"/>
<gene>
    <name evidence="2" type="ORF">H310_13973</name>
</gene>
<feature type="region of interest" description="Disordered" evidence="1">
    <location>
        <begin position="1"/>
        <end position="33"/>
    </location>
</feature>
<dbReference type="VEuPathDB" id="FungiDB:H310_13973"/>